<dbReference type="KEGG" id="vg:8684173"/>
<accession>C9DGJ6</accession>
<dbReference type="OrthoDB" id="11446at10239"/>
<evidence type="ECO:0000313" key="2">
    <source>
        <dbReference type="Proteomes" id="UP000008986"/>
    </source>
</evidence>
<name>C9DGJ6_BPW14</name>
<evidence type="ECO:0000313" key="1">
    <source>
        <dbReference type="EMBL" id="ACV50247.1"/>
    </source>
</evidence>
<dbReference type="GeneID" id="8684173"/>
<protein>
    <submittedName>
        <fullName evidence="1">Gp55 sigma factor for T4 late transcription</fullName>
    </submittedName>
</protein>
<organism evidence="1 2">
    <name type="scientific">Delftia phage PhiW-14</name>
    <name type="common">Deftia acidovorans bacteriophage phiW-14</name>
    <dbReference type="NCBI Taxonomy" id="665032"/>
    <lineage>
        <taxon>Viruses</taxon>
        <taxon>Duplodnaviria</taxon>
        <taxon>Heunggongvirae</taxon>
        <taxon>Uroviricota</taxon>
        <taxon>Caudoviricetes</taxon>
        <taxon>Ionavirus</taxon>
        <taxon>Ionavirus W14</taxon>
    </lineage>
</organism>
<gene>
    <name evidence="1" type="primary">225</name>
</gene>
<sequence length="199" mass="22622">MTEKSSKPSNHYVDNDKLNAVMVQWHHDIQAAKAAGLERPPMPQYVAECVIKMAHGKAKLHNYRDYSWKDEMILDAIEVCAMYLHNFNPEAKTRKGDGPNGYGYINVAIERAFNGRIDIEKREEYYKCKHVELLNGQGDLARDLAEETGTDASGVVTDFIDRAYQYEKNEKAKAERAAARKAKKDAKKPPVQSIARFMV</sequence>
<reference evidence="2" key="1">
    <citation type="submission" date="2009-07" db="EMBL/GenBank/DDBJ databases">
        <authorList>
            <person name="Kropinski A.M."/>
            <person name="Villegas A."/>
            <person name="Lingohr E.J."/>
        </authorList>
    </citation>
    <scope>NUCLEOTIDE SEQUENCE [LARGE SCALE GENOMIC DNA]</scope>
</reference>
<dbReference type="EMBL" id="GQ357915">
    <property type="protein sequence ID" value="ACV50247.1"/>
    <property type="molecule type" value="Genomic_DNA"/>
</dbReference>
<dbReference type="RefSeq" id="YP_003359079.1">
    <property type="nucleotide sequence ID" value="NC_013697.1"/>
</dbReference>
<organismHost>
    <name type="scientific">Delftia acidovorans</name>
    <name type="common">Pseudomonas acidovorans</name>
    <name type="synonym">Comamonas acidovorans</name>
    <dbReference type="NCBI Taxonomy" id="80866"/>
</organismHost>
<keyword evidence="2" id="KW-1185">Reference proteome</keyword>
<dbReference type="Proteomes" id="UP000008986">
    <property type="component" value="Segment"/>
</dbReference>
<proteinExistence type="predicted"/>